<dbReference type="Gene3D" id="3.40.50.450">
    <property type="match status" value="1"/>
</dbReference>
<feature type="region of interest" description="Disordered" evidence="2">
    <location>
        <begin position="1"/>
        <end position="29"/>
    </location>
</feature>
<dbReference type="InterPro" id="IPR003488">
    <property type="entry name" value="DprA"/>
</dbReference>
<dbReference type="NCBIfam" id="TIGR00732">
    <property type="entry name" value="dprA"/>
    <property type="match status" value="1"/>
</dbReference>
<comment type="caution">
    <text evidence="4">The sequence shown here is derived from an EMBL/GenBank/DDBJ whole genome shotgun (WGS) entry which is preliminary data.</text>
</comment>
<name>A0ABX1SF81_9PSEU</name>
<evidence type="ECO:0000313" key="4">
    <source>
        <dbReference type="EMBL" id="NMH98914.1"/>
    </source>
</evidence>
<dbReference type="PANTHER" id="PTHR43022:SF1">
    <property type="entry name" value="PROTEIN SMF"/>
    <property type="match status" value="1"/>
</dbReference>
<feature type="compositionally biased region" description="Low complexity" evidence="2">
    <location>
        <begin position="7"/>
        <end position="23"/>
    </location>
</feature>
<dbReference type="InterPro" id="IPR057666">
    <property type="entry name" value="DrpA_SLOG"/>
</dbReference>
<evidence type="ECO:0000313" key="5">
    <source>
        <dbReference type="Proteomes" id="UP000820669"/>
    </source>
</evidence>
<dbReference type="PANTHER" id="PTHR43022">
    <property type="entry name" value="PROTEIN SMF"/>
    <property type="match status" value="1"/>
</dbReference>
<protein>
    <submittedName>
        <fullName evidence="4">DNA-protecting protein DprA</fullName>
    </submittedName>
</protein>
<accession>A0ABX1SF81</accession>
<dbReference type="SUPFAM" id="SSF102405">
    <property type="entry name" value="MCP/YpsA-like"/>
    <property type="match status" value="1"/>
</dbReference>
<proteinExistence type="inferred from homology"/>
<dbReference type="EMBL" id="JAAXLA010000028">
    <property type="protein sequence ID" value="NMH98914.1"/>
    <property type="molecule type" value="Genomic_DNA"/>
</dbReference>
<dbReference type="RefSeq" id="WP_169382351.1">
    <property type="nucleotide sequence ID" value="NZ_JAAXLA010000028.1"/>
</dbReference>
<evidence type="ECO:0000256" key="2">
    <source>
        <dbReference type="SAM" id="MobiDB-lite"/>
    </source>
</evidence>
<organism evidence="4 5">
    <name type="scientific">Pseudonocardia acidicola</name>
    <dbReference type="NCBI Taxonomy" id="2724939"/>
    <lineage>
        <taxon>Bacteria</taxon>
        <taxon>Bacillati</taxon>
        <taxon>Actinomycetota</taxon>
        <taxon>Actinomycetes</taxon>
        <taxon>Pseudonocardiales</taxon>
        <taxon>Pseudonocardiaceae</taxon>
        <taxon>Pseudonocardia</taxon>
    </lineage>
</organism>
<feature type="domain" description="Smf/DprA SLOG" evidence="3">
    <location>
        <begin position="109"/>
        <end position="326"/>
    </location>
</feature>
<keyword evidence="5" id="KW-1185">Reference proteome</keyword>
<evidence type="ECO:0000259" key="3">
    <source>
        <dbReference type="Pfam" id="PF02481"/>
    </source>
</evidence>
<sequence>MSERASESSALGERASESSALSERAGEPRCTAAPAPEVLLARAYLSRVAEPPAAALVRFVEQVGPVEAAARVRRGAVPEQVAGVTAARRAVDRAEADLAAAEAVGGRLLVPEDPDWPTWAFAAFALTGDPELAPPVALWTRGPGRLAQLCERAVAVVGARAATGYGVHVAGEVAAGLADRGHAVISGAAIGVDGAAHRGALAVEGPTVAVLACGVDRAYPASHTALLRRIGEVGLVATEYPPGAVPARHRFLVRNRLLAGMAEGTLVVEAGVRSGAQRTAADARALGRLVMAVPGPVTSGMSAGCHELIRAGALLVARAEEVLEAVGRLGIDLATAPARPLRPTDGLDAVQTLVYDALPARAARDTRWLTIEAGVPAGAVRPALVELERRGLAEYRDGRWQRPSRRRPLEG</sequence>
<evidence type="ECO:0000256" key="1">
    <source>
        <dbReference type="ARBA" id="ARBA00006525"/>
    </source>
</evidence>
<dbReference type="Proteomes" id="UP000820669">
    <property type="component" value="Unassembled WGS sequence"/>
</dbReference>
<comment type="similarity">
    <text evidence="1">Belongs to the DprA/Smf family.</text>
</comment>
<dbReference type="Pfam" id="PF02481">
    <property type="entry name" value="DNA_processg_A"/>
    <property type="match status" value="1"/>
</dbReference>
<reference evidence="4 5" key="1">
    <citation type="submission" date="2020-04" db="EMBL/GenBank/DDBJ databases">
        <authorList>
            <person name="Klaysubun C."/>
            <person name="Duangmal K."/>
            <person name="Lipun K."/>
        </authorList>
    </citation>
    <scope>NUCLEOTIDE SEQUENCE [LARGE SCALE GENOMIC DNA]</scope>
    <source>
        <strain evidence="4 5">K10HN5</strain>
    </source>
</reference>
<gene>
    <name evidence="4" type="primary">dprA</name>
    <name evidence="4" type="ORF">HF526_16595</name>
</gene>